<dbReference type="AlphaFoldDB" id="A0A9P4GE61"/>
<dbReference type="EMBL" id="ML976617">
    <property type="protein sequence ID" value="KAF1843824.1"/>
    <property type="molecule type" value="Genomic_DNA"/>
</dbReference>
<accession>A0A9P4GE61</accession>
<sequence>MLAHSIIQAVSSTTTPSWLIRTRSFDSLAPPPSPACSTLAVAASQGLYSLFRVAQLVLLLLKRRHTLLLPRMPYLDQQSQSHDQPFPVTRTSSVSALVSPPTDPPDALPRLIQYDDETDEIFDNDEETAVQLSCLHLDLTDDELFSMKKTNSQILKLVSKIIPELSPSDSSISRLRTDIKTQLLSAPPPPLAVYQ</sequence>
<dbReference type="GeneID" id="63854388"/>
<gene>
    <name evidence="1" type="ORF">K460DRAFT_408149</name>
</gene>
<dbReference type="RefSeq" id="XP_040786387.1">
    <property type="nucleotide sequence ID" value="XM_040937138.1"/>
</dbReference>
<reference evidence="1" key="1">
    <citation type="submission" date="2020-01" db="EMBL/GenBank/DDBJ databases">
        <authorList>
            <consortium name="DOE Joint Genome Institute"/>
            <person name="Haridas S."/>
            <person name="Albert R."/>
            <person name="Binder M."/>
            <person name="Bloem J."/>
            <person name="Labutti K."/>
            <person name="Salamov A."/>
            <person name="Andreopoulos B."/>
            <person name="Baker S.E."/>
            <person name="Barry K."/>
            <person name="Bills G."/>
            <person name="Bluhm B.H."/>
            <person name="Cannon C."/>
            <person name="Castanera R."/>
            <person name="Culley D.E."/>
            <person name="Daum C."/>
            <person name="Ezra D."/>
            <person name="Gonzalez J.B."/>
            <person name="Henrissat B."/>
            <person name="Kuo A."/>
            <person name="Liang C."/>
            <person name="Lipzen A."/>
            <person name="Lutzoni F."/>
            <person name="Magnuson J."/>
            <person name="Mondo S."/>
            <person name="Nolan M."/>
            <person name="Ohm R."/>
            <person name="Pangilinan J."/>
            <person name="Park H.-J."/>
            <person name="Ramirez L."/>
            <person name="Alfaro M."/>
            <person name="Sun H."/>
            <person name="Tritt A."/>
            <person name="Yoshinaga Y."/>
            <person name="Zwiers L.-H."/>
            <person name="Turgeon B.G."/>
            <person name="Goodwin S.B."/>
            <person name="Spatafora J.W."/>
            <person name="Crous P.W."/>
            <person name="Grigoriev I.V."/>
        </authorList>
    </citation>
    <scope>NUCLEOTIDE SEQUENCE</scope>
    <source>
        <strain evidence="1">CBS 394.84</strain>
    </source>
</reference>
<evidence type="ECO:0000313" key="1">
    <source>
        <dbReference type="EMBL" id="KAF1843824.1"/>
    </source>
</evidence>
<comment type="caution">
    <text evidence="1">The sequence shown here is derived from an EMBL/GenBank/DDBJ whole genome shotgun (WGS) entry which is preliminary data.</text>
</comment>
<name>A0A9P4GE61_9PLEO</name>
<keyword evidence="2" id="KW-1185">Reference proteome</keyword>
<evidence type="ECO:0000313" key="2">
    <source>
        <dbReference type="Proteomes" id="UP000800039"/>
    </source>
</evidence>
<dbReference type="Proteomes" id="UP000800039">
    <property type="component" value="Unassembled WGS sequence"/>
</dbReference>
<proteinExistence type="predicted"/>
<protein>
    <submittedName>
        <fullName evidence="1">Uncharacterized protein</fullName>
    </submittedName>
</protein>
<organism evidence="1 2">
    <name type="scientific">Cucurbitaria berberidis CBS 394.84</name>
    <dbReference type="NCBI Taxonomy" id="1168544"/>
    <lineage>
        <taxon>Eukaryota</taxon>
        <taxon>Fungi</taxon>
        <taxon>Dikarya</taxon>
        <taxon>Ascomycota</taxon>
        <taxon>Pezizomycotina</taxon>
        <taxon>Dothideomycetes</taxon>
        <taxon>Pleosporomycetidae</taxon>
        <taxon>Pleosporales</taxon>
        <taxon>Pleosporineae</taxon>
        <taxon>Cucurbitariaceae</taxon>
        <taxon>Cucurbitaria</taxon>
    </lineage>
</organism>